<proteinExistence type="predicted"/>
<dbReference type="Pfam" id="PF11706">
    <property type="entry name" value="zf-CGNR"/>
    <property type="match status" value="1"/>
</dbReference>
<dbReference type="Gene3D" id="1.10.3300.10">
    <property type="entry name" value="Jann2411-like domain"/>
    <property type="match status" value="1"/>
</dbReference>
<dbReference type="InterPro" id="IPR023286">
    <property type="entry name" value="ABATE_dom_sf"/>
</dbReference>
<dbReference type="EMBL" id="CP093326">
    <property type="protein sequence ID" value="UNK46117.1"/>
    <property type="molecule type" value="Genomic_DNA"/>
</dbReference>
<dbReference type="PANTHER" id="PTHR35525:SF3">
    <property type="entry name" value="BLL6575 PROTEIN"/>
    <property type="match status" value="1"/>
</dbReference>
<sequence length="182" mass="19790">MVFAHDTQHSLVDAARLVNTAEVHPDSLASVAELDALVDEFGLTGSRTHSDEELQAVRSLRLVLKEAWSAPEDRAVAMVNKILADAGAIPQLIKHDQWDYHLHATSPAAPLDVRIAVEVAMALVDVIREKQLDRLRTCAADDCSAVLVDLSKNRSKLFCDTGNCANRTHVAAYRARKSAAAS</sequence>
<feature type="domain" description="Zinc finger CGNR" evidence="1">
    <location>
        <begin position="134"/>
        <end position="177"/>
    </location>
</feature>
<dbReference type="RefSeq" id="WP_127512189.1">
    <property type="nucleotide sequence ID" value="NZ_CP093326.1"/>
</dbReference>
<name>A0ABY3W9I6_9MICC</name>
<dbReference type="PANTHER" id="PTHR35525">
    <property type="entry name" value="BLL6575 PROTEIN"/>
    <property type="match status" value="1"/>
</dbReference>
<organism evidence="2 3">
    <name type="scientific">Arthrobacter sulfonylureivorans</name>
    <dbReference type="NCBI Taxonomy" id="2486855"/>
    <lineage>
        <taxon>Bacteria</taxon>
        <taxon>Bacillati</taxon>
        <taxon>Actinomycetota</taxon>
        <taxon>Actinomycetes</taxon>
        <taxon>Micrococcales</taxon>
        <taxon>Micrococcaceae</taxon>
        <taxon>Arthrobacter</taxon>
    </lineage>
</organism>
<dbReference type="InterPro" id="IPR021005">
    <property type="entry name" value="Znf_CGNR"/>
</dbReference>
<evidence type="ECO:0000313" key="3">
    <source>
        <dbReference type="Proteomes" id="UP000829069"/>
    </source>
</evidence>
<gene>
    <name evidence="2" type="ORF">MNQ99_01705</name>
</gene>
<dbReference type="Proteomes" id="UP000829069">
    <property type="component" value="Chromosome"/>
</dbReference>
<protein>
    <submittedName>
        <fullName evidence="2">CGNR zinc finger domain-containing protein</fullName>
    </submittedName>
</protein>
<keyword evidence="3" id="KW-1185">Reference proteome</keyword>
<dbReference type="SUPFAM" id="SSF160904">
    <property type="entry name" value="Jann2411-like"/>
    <property type="match status" value="1"/>
</dbReference>
<reference evidence="2 3" key="1">
    <citation type="submission" date="2022-03" db="EMBL/GenBank/DDBJ databases">
        <title>Isotopic signatures of nitrous oxide derived from detoxification processes.</title>
        <authorList>
            <person name="Behrendt U."/>
            <person name="Buchen C."/>
            <person name="Well R."/>
            <person name="Ulrich A."/>
            <person name="Rohe L."/>
            <person name="Kolb S."/>
            <person name="Schloter M."/>
            <person name="Horn M.A."/>
            <person name="Augustin J."/>
        </authorList>
    </citation>
    <scope>NUCLEOTIDE SEQUENCE [LARGE SCALE GENOMIC DNA]</scope>
    <source>
        <strain evidence="2 3">S4-C24</strain>
    </source>
</reference>
<dbReference type="Pfam" id="PF07336">
    <property type="entry name" value="ABATE"/>
    <property type="match status" value="1"/>
</dbReference>
<dbReference type="InterPro" id="IPR010852">
    <property type="entry name" value="ABATE"/>
</dbReference>
<evidence type="ECO:0000259" key="1">
    <source>
        <dbReference type="Pfam" id="PF11706"/>
    </source>
</evidence>
<evidence type="ECO:0000313" key="2">
    <source>
        <dbReference type="EMBL" id="UNK46117.1"/>
    </source>
</evidence>
<accession>A0ABY3W9I6</accession>